<dbReference type="Gene3D" id="3.40.109.30">
    <property type="entry name" value="putative nitroreductase (tm1586), domain 2"/>
    <property type="match status" value="1"/>
</dbReference>
<dbReference type="PANTHER" id="PTHR43673">
    <property type="entry name" value="NAD(P)H NITROREDUCTASE YDGI-RELATED"/>
    <property type="match status" value="1"/>
</dbReference>
<evidence type="ECO:0000256" key="2">
    <source>
        <dbReference type="ARBA" id="ARBA00023002"/>
    </source>
</evidence>
<dbReference type="InterPro" id="IPR000415">
    <property type="entry name" value="Nitroreductase-like"/>
</dbReference>
<dbReference type="Pfam" id="PF14512">
    <property type="entry name" value="TM1586_NiRdase"/>
    <property type="match status" value="1"/>
</dbReference>
<dbReference type="InterPro" id="IPR029478">
    <property type="entry name" value="TM1586_NiRdase"/>
</dbReference>
<sequence length="285" mass="32667">MDNIKYNKSITELVKTRTSIRTYDNTSINKDILIKLNKFISDIEGPFKAKVKFKIINSKEEINGGKLGTYGIIKGASTYIGVAVEAGYMDLEELGYEMEEIILYATSLGLGTCWIAGTFKKSEFSKVMDVKENEIFAAISPIGYRADKKSFIERIIKFQGRSGRRKDWSELFKLKNFTEPIPINKELGIIEEALENVRLAPSAINKQPWRIIKDENKFHFYKEEKYSSHSKDTGRDNHRIDIGIAMCHFELTCKEHGVDGRFIDSNPELPSTPVDLKYIITWIKE</sequence>
<reference evidence="5" key="1">
    <citation type="journal article" date="2019" name="Int. J. Syst. Evol. Microbiol.">
        <title>The Global Catalogue of Microorganisms (GCM) 10K type strain sequencing project: providing services to taxonomists for standard genome sequencing and annotation.</title>
        <authorList>
            <consortium name="The Broad Institute Genomics Platform"/>
            <consortium name="The Broad Institute Genome Sequencing Center for Infectious Disease"/>
            <person name="Wu L."/>
            <person name="Ma J."/>
        </authorList>
    </citation>
    <scope>NUCLEOTIDE SEQUENCE [LARGE SCALE GENOMIC DNA]</scope>
    <source>
        <strain evidence="5">JCM 1417</strain>
    </source>
</reference>
<dbReference type="RefSeq" id="WP_343826287.1">
    <property type="nucleotide sequence ID" value="NZ_BAAACI010000006.1"/>
</dbReference>
<dbReference type="EMBL" id="BAAACI010000006">
    <property type="protein sequence ID" value="GAA0773333.1"/>
    <property type="molecule type" value="Genomic_DNA"/>
</dbReference>
<comment type="caution">
    <text evidence="4">The sequence shown here is derived from an EMBL/GenBank/DDBJ whole genome shotgun (WGS) entry which is preliminary data.</text>
</comment>
<evidence type="ECO:0000313" key="4">
    <source>
        <dbReference type="EMBL" id="GAA0773333.1"/>
    </source>
</evidence>
<keyword evidence="5" id="KW-1185">Reference proteome</keyword>
<evidence type="ECO:0000313" key="5">
    <source>
        <dbReference type="Proteomes" id="UP001501047"/>
    </source>
</evidence>
<proteinExistence type="inferred from homology"/>
<gene>
    <name evidence="4" type="ORF">GCM10008908_21360</name>
</gene>
<protein>
    <submittedName>
        <fullName evidence="4">Nitroreductase family protein</fullName>
    </submittedName>
</protein>
<dbReference type="SUPFAM" id="SSF55469">
    <property type="entry name" value="FMN-dependent nitroreductase-like"/>
    <property type="match status" value="2"/>
</dbReference>
<keyword evidence="2" id="KW-0560">Oxidoreductase</keyword>
<evidence type="ECO:0000256" key="1">
    <source>
        <dbReference type="ARBA" id="ARBA00007118"/>
    </source>
</evidence>
<organism evidence="4 5">
    <name type="scientific">Clostridium subterminale</name>
    <dbReference type="NCBI Taxonomy" id="1550"/>
    <lineage>
        <taxon>Bacteria</taxon>
        <taxon>Bacillati</taxon>
        <taxon>Bacillota</taxon>
        <taxon>Clostridia</taxon>
        <taxon>Eubacteriales</taxon>
        <taxon>Clostridiaceae</taxon>
        <taxon>Clostridium</taxon>
    </lineage>
</organism>
<feature type="domain" description="Putative nitroreductase TM1586" evidence="3">
    <location>
        <begin position="10"/>
        <end position="252"/>
    </location>
</feature>
<accession>A0ABP3VZ28</accession>
<dbReference type="Proteomes" id="UP001501047">
    <property type="component" value="Unassembled WGS sequence"/>
</dbReference>
<comment type="similarity">
    <text evidence="1">Belongs to the nitroreductase family.</text>
</comment>
<name>A0ABP3VZ28_CLOSU</name>
<evidence type="ECO:0000259" key="3">
    <source>
        <dbReference type="Pfam" id="PF14512"/>
    </source>
</evidence>
<dbReference type="Gene3D" id="3.40.109.10">
    <property type="entry name" value="NADH Oxidase"/>
    <property type="match status" value="1"/>
</dbReference>
<dbReference type="PANTHER" id="PTHR43673:SF10">
    <property type="entry name" value="NADH DEHYDROGENASE_NAD(P)H NITROREDUCTASE XCC3605-RELATED"/>
    <property type="match status" value="1"/>
</dbReference>